<organism evidence="5 6">
    <name type="scientific">Henriciella mobilis</name>
    <dbReference type="NCBI Taxonomy" id="2305467"/>
    <lineage>
        <taxon>Bacteria</taxon>
        <taxon>Pseudomonadati</taxon>
        <taxon>Pseudomonadota</taxon>
        <taxon>Alphaproteobacteria</taxon>
        <taxon>Hyphomonadales</taxon>
        <taxon>Hyphomonadaceae</taxon>
        <taxon>Henriciella</taxon>
    </lineage>
</organism>
<dbReference type="Proteomes" id="UP000266385">
    <property type="component" value="Unassembled WGS sequence"/>
</dbReference>
<dbReference type="RefSeq" id="WP_119376686.1">
    <property type="nucleotide sequence ID" value="NZ_QWFX01000013.1"/>
</dbReference>
<sequence length="257" mass="28317">MIRGVAFTGIYYVLSFFYVLAALPTLAWPGRGATTFVIRSYTRAIRLALRVVGGIGLNVKGRENLPDGPFIVAAKHQSWGDGFMIYPEIKNLAFVTGDHLEKFPFVKGILRKLGAIVIDTCGGGDRKAQSLANGMARARQDGKRILIYPEGHLAPPGYHFRYKPGVWHMQKSMDVPVVPVATNLGCFWKQEEIRKTPGKATIEFLEPIKPGLSKDTFLSELTAAIESRSAELIALAQDQEPSTTRYLPDPVKGSVSR</sequence>
<evidence type="ECO:0000256" key="3">
    <source>
        <dbReference type="ARBA" id="ARBA00023315"/>
    </source>
</evidence>
<protein>
    <submittedName>
        <fullName evidence="5">1-acyl-sn-glycerol-3-phosphate acyltransferase</fullName>
    </submittedName>
</protein>
<dbReference type="GO" id="GO:0003841">
    <property type="term" value="F:1-acylglycerol-3-phosphate O-acyltransferase activity"/>
    <property type="evidence" value="ECO:0007669"/>
    <property type="project" value="TreeGrafter"/>
</dbReference>
<dbReference type="InterPro" id="IPR002123">
    <property type="entry name" value="Plipid/glycerol_acylTrfase"/>
</dbReference>
<evidence type="ECO:0000313" key="6">
    <source>
        <dbReference type="Proteomes" id="UP000266385"/>
    </source>
</evidence>
<evidence type="ECO:0000256" key="2">
    <source>
        <dbReference type="ARBA" id="ARBA00022679"/>
    </source>
</evidence>
<keyword evidence="2 5" id="KW-0808">Transferase</keyword>
<keyword evidence="3 5" id="KW-0012">Acyltransferase</keyword>
<dbReference type="EMBL" id="QWFX01000013">
    <property type="protein sequence ID" value="RIJ28151.1"/>
    <property type="molecule type" value="Genomic_DNA"/>
</dbReference>
<dbReference type="OrthoDB" id="5290997at2"/>
<dbReference type="SUPFAM" id="SSF69593">
    <property type="entry name" value="Glycerol-3-phosphate (1)-acyltransferase"/>
    <property type="match status" value="1"/>
</dbReference>
<dbReference type="CDD" id="cd07989">
    <property type="entry name" value="LPLAT_AGPAT-like"/>
    <property type="match status" value="1"/>
</dbReference>
<proteinExistence type="predicted"/>
<comment type="caution">
    <text evidence="5">The sequence shown here is derived from an EMBL/GenBank/DDBJ whole genome shotgun (WGS) entry which is preliminary data.</text>
</comment>
<accession>A0A399RCI3</accession>
<dbReference type="SMART" id="SM00563">
    <property type="entry name" value="PlsC"/>
    <property type="match status" value="1"/>
</dbReference>
<keyword evidence="6" id="KW-1185">Reference proteome</keyword>
<dbReference type="PANTHER" id="PTHR10434">
    <property type="entry name" value="1-ACYL-SN-GLYCEROL-3-PHOSPHATE ACYLTRANSFERASE"/>
    <property type="match status" value="1"/>
</dbReference>
<evidence type="ECO:0000259" key="4">
    <source>
        <dbReference type="SMART" id="SM00563"/>
    </source>
</evidence>
<dbReference type="GO" id="GO:0006654">
    <property type="term" value="P:phosphatidic acid biosynthetic process"/>
    <property type="evidence" value="ECO:0007669"/>
    <property type="project" value="TreeGrafter"/>
</dbReference>
<reference evidence="5 6" key="1">
    <citation type="submission" date="2018-08" db="EMBL/GenBank/DDBJ databases">
        <title>Henriciella mobilis sp. nov., isolated from seawater.</title>
        <authorList>
            <person name="Cheng H."/>
            <person name="Wu Y.-H."/>
            <person name="Xu X.-W."/>
            <person name="Guo L.-L."/>
        </authorList>
    </citation>
    <scope>NUCLEOTIDE SEQUENCE [LARGE SCALE GENOMIC DNA]</scope>
    <source>
        <strain evidence="5 6">JN25</strain>
    </source>
</reference>
<dbReference type="Pfam" id="PF01553">
    <property type="entry name" value="Acyltransferase"/>
    <property type="match status" value="1"/>
</dbReference>
<evidence type="ECO:0000256" key="1">
    <source>
        <dbReference type="ARBA" id="ARBA00005189"/>
    </source>
</evidence>
<dbReference type="PANTHER" id="PTHR10434:SF40">
    <property type="entry name" value="1-ACYL-SN-GLYCEROL-3-PHOSPHATE ACYLTRANSFERASE"/>
    <property type="match status" value="1"/>
</dbReference>
<name>A0A399RCI3_9PROT</name>
<feature type="domain" description="Phospholipid/glycerol acyltransferase" evidence="4">
    <location>
        <begin position="70"/>
        <end position="185"/>
    </location>
</feature>
<gene>
    <name evidence="5" type="ORF">D1223_12110</name>
</gene>
<evidence type="ECO:0000313" key="5">
    <source>
        <dbReference type="EMBL" id="RIJ28151.1"/>
    </source>
</evidence>
<comment type="pathway">
    <text evidence="1">Lipid metabolism.</text>
</comment>
<dbReference type="AlphaFoldDB" id="A0A399RCI3"/>